<keyword evidence="10 14" id="KW-1133">Transmembrane helix</keyword>
<keyword evidence="11 14" id="KW-0406">Ion transport</keyword>
<dbReference type="Gene3D" id="1.20.1110.10">
    <property type="entry name" value="Calcium-transporting ATPase, transmembrane domain"/>
    <property type="match status" value="1"/>
</dbReference>
<dbReference type="PRINTS" id="PR00119">
    <property type="entry name" value="CATATPASE"/>
</dbReference>
<dbReference type="Gene3D" id="2.70.150.10">
    <property type="entry name" value="Calcium-transporting ATPase, cytoplasmic transduction domain A"/>
    <property type="match status" value="1"/>
</dbReference>
<feature type="transmembrane region" description="Helical" evidence="14">
    <location>
        <begin position="811"/>
        <end position="834"/>
    </location>
</feature>
<feature type="transmembrane region" description="Helical" evidence="14">
    <location>
        <begin position="374"/>
        <end position="393"/>
    </location>
</feature>
<comment type="catalytic activity">
    <reaction evidence="14">
        <text>Ca(2+)(in) + ATP + H2O = Ca(2+)(out) + ADP + phosphate + H(+)</text>
        <dbReference type="Rhea" id="RHEA:18105"/>
        <dbReference type="ChEBI" id="CHEBI:15377"/>
        <dbReference type="ChEBI" id="CHEBI:15378"/>
        <dbReference type="ChEBI" id="CHEBI:29108"/>
        <dbReference type="ChEBI" id="CHEBI:30616"/>
        <dbReference type="ChEBI" id="CHEBI:43474"/>
        <dbReference type="ChEBI" id="CHEBI:456216"/>
        <dbReference type="EC" id="7.2.2.10"/>
    </reaction>
</comment>
<proteinExistence type="inferred from homology"/>
<dbReference type="InterPro" id="IPR006413">
    <property type="entry name" value="P-type_ATPase_IIA_PMR1"/>
</dbReference>
<dbReference type="GO" id="GO:0016020">
    <property type="term" value="C:membrane"/>
    <property type="evidence" value="ECO:0007669"/>
    <property type="project" value="UniProtKB-SubCell"/>
</dbReference>
<evidence type="ECO:0000256" key="14">
    <source>
        <dbReference type="RuleBase" id="RU361146"/>
    </source>
</evidence>
<dbReference type="FunFam" id="2.70.150.10:FF:000008">
    <property type="entry name" value="Calcium-transporting ATPase"/>
    <property type="match status" value="1"/>
</dbReference>
<keyword evidence="3" id="KW-0597">Phosphoprotein</keyword>
<feature type="compositionally biased region" description="Polar residues" evidence="15">
    <location>
        <begin position="19"/>
        <end position="29"/>
    </location>
</feature>
<dbReference type="InterPro" id="IPR044492">
    <property type="entry name" value="P_typ_ATPase_HD_dom"/>
</dbReference>
<accession>A0A316YY96</accession>
<keyword evidence="5 14" id="KW-0812">Transmembrane</keyword>
<dbReference type="InterPro" id="IPR023299">
    <property type="entry name" value="ATPase_P-typ_cyto_dom_N"/>
</dbReference>
<dbReference type="EMBL" id="KZ819634">
    <property type="protein sequence ID" value="PWN93734.1"/>
    <property type="molecule type" value="Genomic_DNA"/>
</dbReference>
<dbReference type="EC" id="7.2.2.10" evidence="14"/>
<comment type="caution">
    <text evidence="14">Lacks conserved residue(s) required for the propagation of feature annotation.</text>
</comment>
<dbReference type="SFLD" id="SFLDS00003">
    <property type="entry name" value="Haloacid_Dehalogenase"/>
    <property type="match status" value="1"/>
</dbReference>
<dbReference type="Pfam" id="PF00689">
    <property type="entry name" value="Cation_ATPase_C"/>
    <property type="match status" value="1"/>
</dbReference>
<feature type="transmembrane region" description="Helical" evidence="14">
    <location>
        <begin position="884"/>
        <end position="905"/>
    </location>
</feature>
<dbReference type="SMART" id="SM00831">
    <property type="entry name" value="Cation_ATPase_N"/>
    <property type="match status" value="1"/>
</dbReference>
<dbReference type="SFLD" id="SFLDF00027">
    <property type="entry name" value="p-type_atpase"/>
    <property type="match status" value="1"/>
</dbReference>
<evidence type="ECO:0000256" key="2">
    <source>
        <dbReference type="ARBA" id="ARBA00022448"/>
    </source>
</evidence>
<evidence type="ECO:0000256" key="15">
    <source>
        <dbReference type="SAM" id="MobiDB-lite"/>
    </source>
</evidence>
<evidence type="ECO:0000259" key="16">
    <source>
        <dbReference type="SMART" id="SM00831"/>
    </source>
</evidence>
<dbReference type="GO" id="GO:0016887">
    <property type="term" value="F:ATP hydrolysis activity"/>
    <property type="evidence" value="ECO:0007669"/>
    <property type="project" value="InterPro"/>
</dbReference>
<evidence type="ECO:0000256" key="8">
    <source>
        <dbReference type="ARBA" id="ARBA00022840"/>
    </source>
</evidence>
<keyword evidence="9" id="KW-1278">Translocase</keyword>
<evidence type="ECO:0000256" key="9">
    <source>
        <dbReference type="ARBA" id="ARBA00022967"/>
    </source>
</evidence>
<dbReference type="PANTHER" id="PTHR42861">
    <property type="entry name" value="CALCIUM-TRANSPORTING ATPASE"/>
    <property type="match status" value="1"/>
</dbReference>
<evidence type="ECO:0000256" key="7">
    <source>
        <dbReference type="ARBA" id="ARBA00022837"/>
    </source>
</evidence>
<dbReference type="Pfam" id="PF13246">
    <property type="entry name" value="Cation_ATPase"/>
    <property type="match status" value="1"/>
</dbReference>
<keyword evidence="2 14" id="KW-0813">Transport</keyword>
<keyword evidence="12 14" id="KW-0472">Membrane</keyword>
<dbReference type="SUPFAM" id="SSF56784">
    <property type="entry name" value="HAD-like"/>
    <property type="match status" value="1"/>
</dbReference>
<feature type="region of interest" description="Disordered" evidence="15">
    <location>
        <begin position="76"/>
        <end position="97"/>
    </location>
</feature>
<comment type="function">
    <text evidence="14">Catalyzes the hydrolysis of ATP coupled with the transport of calcium.</text>
</comment>
<comment type="similarity">
    <text evidence="13 14">Belongs to the cation transport ATPase (P-type) (TC 3.A.3) family.</text>
</comment>
<protein>
    <recommendedName>
        <fullName evidence="14">Calcium-transporting ATPase</fullName>
        <ecNumber evidence="14">7.2.2.10</ecNumber>
    </recommendedName>
</protein>
<evidence type="ECO:0000256" key="13">
    <source>
        <dbReference type="ARBA" id="ARBA00038148"/>
    </source>
</evidence>
<dbReference type="Pfam" id="PF00122">
    <property type="entry name" value="E1-E2_ATPase"/>
    <property type="match status" value="1"/>
</dbReference>
<keyword evidence="7 14" id="KW-0106">Calcium</keyword>
<dbReference type="InParanoid" id="A0A316YY96"/>
<dbReference type="GO" id="GO:0005524">
    <property type="term" value="F:ATP binding"/>
    <property type="evidence" value="ECO:0007669"/>
    <property type="project" value="UniProtKB-KW"/>
</dbReference>
<dbReference type="InterPro" id="IPR023298">
    <property type="entry name" value="ATPase_P-typ_TM_dom_sf"/>
</dbReference>
<dbReference type="GeneID" id="37042526"/>
<dbReference type="GO" id="GO:0012505">
    <property type="term" value="C:endomembrane system"/>
    <property type="evidence" value="ECO:0007669"/>
    <property type="project" value="UniProtKB-SubCell"/>
</dbReference>
<feature type="domain" description="Cation-transporting P-type ATPase N-terminal" evidence="16">
    <location>
        <begin position="95"/>
        <end position="177"/>
    </location>
</feature>
<feature type="region of interest" description="Disordered" evidence="15">
    <location>
        <begin position="277"/>
        <end position="312"/>
    </location>
</feature>
<dbReference type="InterPro" id="IPR059000">
    <property type="entry name" value="ATPase_P-type_domA"/>
</dbReference>
<evidence type="ECO:0000313" key="18">
    <source>
        <dbReference type="Proteomes" id="UP000245768"/>
    </source>
</evidence>
<dbReference type="SUPFAM" id="SSF81665">
    <property type="entry name" value="Calcium ATPase, transmembrane domain M"/>
    <property type="match status" value="1"/>
</dbReference>
<evidence type="ECO:0000256" key="10">
    <source>
        <dbReference type="ARBA" id="ARBA00022989"/>
    </source>
</evidence>
<dbReference type="InterPro" id="IPR036412">
    <property type="entry name" value="HAD-like_sf"/>
</dbReference>
<keyword evidence="8 14" id="KW-0067">ATP-binding</keyword>
<evidence type="ECO:0000256" key="12">
    <source>
        <dbReference type="ARBA" id="ARBA00023136"/>
    </source>
</evidence>
<keyword evidence="4 14" id="KW-0109">Calcium transport</keyword>
<comment type="subcellular location">
    <subcellularLocation>
        <location evidence="1">Endomembrane system</location>
        <topology evidence="1">Multi-pass membrane protein</topology>
    </subcellularLocation>
    <subcellularLocation>
        <location evidence="14">Membrane</location>
        <topology evidence="14">Multi-pass membrane protein</topology>
    </subcellularLocation>
</comment>
<keyword evidence="18" id="KW-1185">Reference proteome</keyword>
<dbReference type="GO" id="GO:0005388">
    <property type="term" value="F:P-type calcium transporter activity"/>
    <property type="evidence" value="ECO:0007669"/>
    <property type="project" value="UniProtKB-EC"/>
</dbReference>
<dbReference type="FunFam" id="3.40.50.1000:FF:000028">
    <property type="entry name" value="Calcium-transporting P-type ATPase, putative"/>
    <property type="match status" value="1"/>
</dbReference>
<dbReference type="STRING" id="215250.A0A316YY96"/>
<feature type="compositionally biased region" description="Low complexity" evidence="15">
    <location>
        <begin position="83"/>
        <end position="97"/>
    </location>
</feature>
<dbReference type="Proteomes" id="UP000245768">
    <property type="component" value="Unassembled WGS sequence"/>
</dbReference>
<keyword evidence="6 14" id="KW-0547">Nucleotide-binding</keyword>
<dbReference type="InterPro" id="IPR001757">
    <property type="entry name" value="P_typ_ATPase"/>
</dbReference>
<dbReference type="Gene3D" id="3.40.1110.10">
    <property type="entry name" value="Calcium-transporting ATPase, cytoplasmic domain N"/>
    <property type="match status" value="1"/>
</dbReference>
<name>A0A316YY96_9BASI</name>
<dbReference type="SUPFAM" id="SSF81653">
    <property type="entry name" value="Calcium ATPase, transduction domain A"/>
    <property type="match status" value="1"/>
</dbReference>
<dbReference type="InterPro" id="IPR018303">
    <property type="entry name" value="ATPase_P-typ_P_site"/>
</dbReference>
<feature type="region of interest" description="Disordered" evidence="15">
    <location>
        <begin position="1"/>
        <end position="38"/>
    </location>
</feature>
<dbReference type="NCBIfam" id="TIGR01494">
    <property type="entry name" value="ATPase_P-type"/>
    <property type="match status" value="2"/>
</dbReference>
<feature type="transmembrane region" description="Helical" evidence="14">
    <location>
        <begin position="971"/>
        <end position="993"/>
    </location>
</feature>
<evidence type="ECO:0000256" key="3">
    <source>
        <dbReference type="ARBA" id="ARBA00022553"/>
    </source>
</evidence>
<evidence type="ECO:0000256" key="1">
    <source>
        <dbReference type="ARBA" id="ARBA00004127"/>
    </source>
</evidence>
<dbReference type="RefSeq" id="XP_025380932.1">
    <property type="nucleotide sequence ID" value="XM_025520610.1"/>
</dbReference>
<dbReference type="FunCoup" id="A0A316YY96">
    <property type="interactions" value="235"/>
</dbReference>
<dbReference type="InterPro" id="IPR004014">
    <property type="entry name" value="ATPase_P-typ_cation-transptr_N"/>
</dbReference>
<evidence type="ECO:0000313" key="17">
    <source>
        <dbReference type="EMBL" id="PWN93734.1"/>
    </source>
</evidence>
<dbReference type="PRINTS" id="PR00120">
    <property type="entry name" value="HATPASE"/>
</dbReference>
<evidence type="ECO:0000256" key="4">
    <source>
        <dbReference type="ARBA" id="ARBA00022568"/>
    </source>
</evidence>
<feature type="compositionally biased region" description="Low complexity" evidence="15">
    <location>
        <begin position="300"/>
        <end position="310"/>
    </location>
</feature>
<dbReference type="SUPFAM" id="SSF81660">
    <property type="entry name" value="Metal cation-transporting ATPase, ATP-binding domain N"/>
    <property type="match status" value="1"/>
</dbReference>
<dbReference type="PROSITE" id="PS00154">
    <property type="entry name" value="ATPASE_E1_E2"/>
    <property type="match status" value="1"/>
</dbReference>
<dbReference type="InterPro" id="IPR023214">
    <property type="entry name" value="HAD_sf"/>
</dbReference>
<evidence type="ECO:0000256" key="11">
    <source>
        <dbReference type="ARBA" id="ARBA00023065"/>
    </source>
</evidence>
<dbReference type="InterPro" id="IPR006068">
    <property type="entry name" value="ATPase_P-typ_cation-transptr_C"/>
</dbReference>
<dbReference type="SFLD" id="SFLDG00002">
    <property type="entry name" value="C1.7:_P-type_atpase_like"/>
    <property type="match status" value="1"/>
</dbReference>
<reference evidence="17 18" key="1">
    <citation type="journal article" date="2018" name="Mol. Biol. Evol.">
        <title>Broad Genomic Sampling Reveals a Smut Pathogenic Ancestry of the Fungal Clade Ustilaginomycotina.</title>
        <authorList>
            <person name="Kijpornyongpan T."/>
            <person name="Mondo S.J."/>
            <person name="Barry K."/>
            <person name="Sandor L."/>
            <person name="Lee J."/>
            <person name="Lipzen A."/>
            <person name="Pangilinan J."/>
            <person name="LaButti K."/>
            <person name="Hainaut M."/>
            <person name="Henrissat B."/>
            <person name="Grigoriev I.V."/>
            <person name="Spatafora J.W."/>
            <person name="Aime M.C."/>
        </authorList>
    </citation>
    <scope>NUCLEOTIDE SEQUENCE [LARGE SCALE GENOMIC DNA]</scope>
    <source>
        <strain evidence="17 18">MCA 4198</strain>
    </source>
</reference>
<dbReference type="Pfam" id="PF00690">
    <property type="entry name" value="Cation_ATPase_N"/>
    <property type="match status" value="1"/>
</dbReference>
<dbReference type="Gene3D" id="3.40.50.1000">
    <property type="entry name" value="HAD superfamily/HAD-like"/>
    <property type="match status" value="1"/>
</dbReference>
<gene>
    <name evidence="17" type="ORF">FA10DRAFT_264342</name>
</gene>
<dbReference type="NCBIfam" id="TIGR01522">
    <property type="entry name" value="ATPase-IIA2_Ca"/>
    <property type="match status" value="1"/>
</dbReference>
<evidence type="ECO:0000256" key="6">
    <source>
        <dbReference type="ARBA" id="ARBA00022741"/>
    </source>
</evidence>
<organism evidence="17 18">
    <name type="scientific">Acaromyces ingoldii</name>
    <dbReference type="NCBI Taxonomy" id="215250"/>
    <lineage>
        <taxon>Eukaryota</taxon>
        <taxon>Fungi</taxon>
        <taxon>Dikarya</taxon>
        <taxon>Basidiomycota</taxon>
        <taxon>Ustilaginomycotina</taxon>
        <taxon>Exobasidiomycetes</taxon>
        <taxon>Exobasidiales</taxon>
        <taxon>Cryptobasidiaceae</taxon>
        <taxon>Acaromyces</taxon>
    </lineage>
</organism>
<dbReference type="AlphaFoldDB" id="A0A316YY96"/>
<sequence length="1019" mass="109123">MSGRYRPLTPNGDTLPFVSPSSSSANVQPPRTWLGEEGDRNVSYAYGGTAHAAPSAPEDQYAFSTTLRRATLEEPLYPPAAPLPSSSSSSSSQSTPSAVATHQAIAALLASMSLPESHLAHGLGAMAVSHQRHLAGGPNEFAVKPRDSPYKKFAEQFGEPLIMLLLGSAAVSALMGEWDDAISIALAVVVVITVGFVQEQRSEKSLEALNKLVPHYCHLLRDGQQTTVLANDLVPGDVVNFSTGDRVPADVRICEAVGLEIDESTLTGEIKPRRKHADVVAASSESRREGQDRGAGAGAGASAAAAAGEGDSTSINERENIAFMGTLVRSGYARGIVVGTGARTEFGLIFSMVDEVQEKRTPLQLSMDELAKKLSLISFAIIGVICFMGILQSKPWLEMFTIGVSLAVAAIPEGLPIVVTVTLALGVLRMSHQKAIVKRLPSVETLGCVSVVCSDKTGTLTANEMSVVRIFTLDDGELDLNKSVPHAQSPSLARCLLVGNLCNNSHRDERGNNVGQPTDVAMVNVLRLFGLEDRRPYLKRTNEVPFSSETKFMAVTGTMTMQSSLPKGSSTKEETTYVKGAFEVILEKCSTTFVGEGRRGTPLDEATRKRIASSAETMSAYGLRILATACGSSGDYERGSLSFCGLQAMQDPPRPGVPEAITSLARGGVQVVMITGDSEHTAVAMAKQLGILRIGATSGSSVMTGKQVDALSQRQLQERIRMVSVFARTTPRHKMAIVGAFQANGDVVAMTGDGVNDAPALKMADIGISMGKGGTDVSKEASDVILVDDNFATILSAVEEGKGIFYNIQNFLTFQLSTAVAALTLITLCTAFGLKLPLNPMQILFINILMDGPPSQSLGVDPVDKNVMRRPPRSKVAPIITKRLVFRILFSAAIIVLGTLWIYVHELQDGFADERDQTMTFTCFVFLDLTSAIQNRGLTVPWDGNRMLLTTVSLSLLTQLSLIYLPFLHGIFQTTTLALGDLLLLVFVAALAFGAHEARRRYELVGRGKERDDWEEGVV</sequence>
<feature type="transmembrane region" description="Helical" evidence="14">
    <location>
        <begin position="399"/>
        <end position="428"/>
    </location>
</feature>
<evidence type="ECO:0000256" key="5">
    <source>
        <dbReference type="ARBA" id="ARBA00022692"/>
    </source>
</evidence>
<dbReference type="OrthoDB" id="3352408at2759"/>
<dbReference type="InterPro" id="IPR008250">
    <property type="entry name" value="ATPase_P-typ_transduc_dom_A_sf"/>
</dbReference>